<keyword evidence="2" id="KW-1185">Reference proteome</keyword>
<dbReference type="EMBL" id="JADRCR010000004">
    <property type="protein sequence ID" value="MBK5143995.1"/>
    <property type="molecule type" value="Genomic_DNA"/>
</dbReference>
<sequence length="214" mass="25081">MQIVKHDNYFEVEPNLPEFRDALSAITSRRNVDQLVTYALRRHGYGDDGWVVAYPEDEVEQKENNTFNNLIEVCCVGCGDEMGSFLTEGDYIKLLSLVCESEGMNARAQLLNAFLENPTIIDNLLEANAVRCNKRWKQFAPFLQKYGWRISDNKVEYLTTKSYFNIDFCTSDLDVLYREARREIEMNQNARKAWIMYQESIVKALEDYFKYENK</sequence>
<evidence type="ECO:0000313" key="2">
    <source>
        <dbReference type="Proteomes" id="UP001296921"/>
    </source>
</evidence>
<name>A0ABS1IRR3_9GAMM</name>
<gene>
    <name evidence="1" type="ORF">I2494_09740</name>
</gene>
<protein>
    <submittedName>
        <fullName evidence="1">Uncharacterized protein</fullName>
    </submittedName>
</protein>
<accession>A0ABS1IRR3</accession>
<comment type="caution">
    <text evidence="1">The sequence shown here is derived from an EMBL/GenBank/DDBJ whole genome shotgun (WGS) entry which is preliminary data.</text>
</comment>
<organism evidence="1 2">
    <name type="scientific">Limnobaculum allomyrinae</name>
    <dbReference type="NCBI Taxonomy" id="2791986"/>
    <lineage>
        <taxon>Bacteria</taxon>
        <taxon>Pseudomonadati</taxon>
        <taxon>Pseudomonadota</taxon>
        <taxon>Gammaproteobacteria</taxon>
        <taxon>Enterobacterales</taxon>
        <taxon>Budviciaceae</taxon>
        <taxon>Limnobaculum</taxon>
    </lineage>
</organism>
<evidence type="ECO:0000313" key="1">
    <source>
        <dbReference type="EMBL" id="MBK5143995.1"/>
    </source>
</evidence>
<dbReference type="RefSeq" id="WP_218466651.1">
    <property type="nucleotide sequence ID" value="NZ_JADRCR010000004.1"/>
</dbReference>
<reference evidence="1 2" key="1">
    <citation type="submission" date="2020-11" db="EMBL/GenBank/DDBJ databases">
        <title>Insectihabitans protaetiae gen. nov. sp. nov. and Insectihabitans allomyrinae sp. nov., isolated from larvae of Protaetia brevitarsis seulensis and Allomyrina dichotoma, respectively.</title>
        <authorList>
            <person name="Lee S.D."/>
            <person name="Byeon Y.-S."/>
            <person name="Kim S.-M."/>
            <person name="Yang H.L."/>
            <person name="Kim I.S."/>
        </authorList>
    </citation>
    <scope>NUCLEOTIDE SEQUENCE [LARGE SCALE GENOMIC DNA]</scope>
    <source>
        <strain evidence="1 2">BWR-B9</strain>
    </source>
</reference>
<dbReference type="Proteomes" id="UP001296921">
    <property type="component" value="Unassembled WGS sequence"/>
</dbReference>
<proteinExistence type="predicted"/>